<gene>
    <name evidence="5" type="ORF">MHL29_13285</name>
</gene>
<dbReference type="PROSITE" id="PS51257">
    <property type="entry name" value="PROKAR_LIPOPROTEIN"/>
    <property type="match status" value="1"/>
</dbReference>
<name>A0ABS9Q4P3_9MICO</name>
<dbReference type="InterPro" id="IPR000026">
    <property type="entry name" value="N1-like"/>
</dbReference>
<keyword evidence="6" id="KW-1185">Reference proteome</keyword>
<dbReference type="Gene3D" id="3.10.450.30">
    <property type="entry name" value="Microbial ribonucleases"/>
    <property type="match status" value="1"/>
</dbReference>
<keyword evidence="1" id="KW-0540">Nuclease</keyword>
<feature type="chain" id="PRO_5045640958" evidence="4">
    <location>
        <begin position="20"/>
        <end position="188"/>
    </location>
</feature>
<organism evidence="5 6">
    <name type="scientific">Arsenicicoccus bolidensis</name>
    <dbReference type="NCBI Taxonomy" id="229480"/>
    <lineage>
        <taxon>Bacteria</taxon>
        <taxon>Bacillati</taxon>
        <taxon>Actinomycetota</taxon>
        <taxon>Actinomycetes</taxon>
        <taxon>Micrococcales</taxon>
        <taxon>Intrasporangiaceae</taxon>
        <taxon>Arsenicicoccus</taxon>
    </lineage>
</organism>
<feature type="compositionally biased region" description="Low complexity" evidence="3">
    <location>
        <begin position="19"/>
        <end position="90"/>
    </location>
</feature>
<dbReference type="EMBL" id="JAKRCV010000048">
    <property type="protein sequence ID" value="MCG7322851.1"/>
    <property type="molecule type" value="Genomic_DNA"/>
</dbReference>
<keyword evidence="4" id="KW-0732">Signal</keyword>
<comment type="caution">
    <text evidence="5">The sequence shown here is derived from an EMBL/GenBank/DDBJ whole genome shotgun (WGS) entry which is preliminary data.</text>
</comment>
<accession>A0ABS9Q4P3</accession>
<evidence type="ECO:0000256" key="3">
    <source>
        <dbReference type="SAM" id="MobiDB-lite"/>
    </source>
</evidence>
<reference evidence="5 6" key="1">
    <citation type="submission" date="2022-02" db="EMBL/GenBank/DDBJ databases">
        <title>Uncovering new skin microbiome diversity through culturing and metagenomics.</title>
        <authorList>
            <person name="Conlan S."/>
            <person name="Deming C."/>
            <person name="Nisc Comparative Sequencing Program N."/>
            <person name="Segre J.A."/>
        </authorList>
    </citation>
    <scope>NUCLEOTIDE SEQUENCE [LARGE SCALE GENOMIC DNA]</scope>
    <source>
        <strain evidence="5 6">ACRQZ</strain>
    </source>
</reference>
<proteinExistence type="predicted"/>
<evidence type="ECO:0000256" key="4">
    <source>
        <dbReference type="SAM" id="SignalP"/>
    </source>
</evidence>
<dbReference type="SUPFAM" id="SSF53933">
    <property type="entry name" value="Microbial ribonucleases"/>
    <property type="match status" value="1"/>
</dbReference>
<evidence type="ECO:0000256" key="1">
    <source>
        <dbReference type="ARBA" id="ARBA00022722"/>
    </source>
</evidence>
<dbReference type="Pfam" id="PF00545">
    <property type="entry name" value="Ribonuclease"/>
    <property type="match status" value="1"/>
</dbReference>
<evidence type="ECO:0000313" key="5">
    <source>
        <dbReference type="EMBL" id="MCG7322851.1"/>
    </source>
</evidence>
<evidence type="ECO:0000313" key="6">
    <source>
        <dbReference type="Proteomes" id="UP001521931"/>
    </source>
</evidence>
<dbReference type="RefSeq" id="WP_239265280.1">
    <property type="nucleotide sequence ID" value="NZ_JAKRCV010000048.1"/>
</dbReference>
<dbReference type="Proteomes" id="UP001521931">
    <property type="component" value="Unassembled WGS sequence"/>
</dbReference>
<protein>
    <submittedName>
        <fullName evidence="5">Guanyl-specific ribonuclease</fullName>
    </submittedName>
</protein>
<keyword evidence="2" id="KW-0378">Hydrolase</keyword>
<feature type="signal peptide" evidence="4">
    <location>
        <begin position="1"/>
        <end position="19"/>
    </location>
</feature>
<sequence length="188" mass="19880">MPSARRLAALLLGGGVLLAGCTTPATPGGDGDPTTTAATGIRPATPTTSTTSTAGTTSPRSTSPRSTSPRSTSPRSTSPRSNSPRSTGRSIPPCSPQELPAQVPPVIEAIRAGGPFRHPRNDGVTFGNRERLLPLEQRGYYREYTVPTPGASTRGARRIITGGRAARSPLHWYYTADHYESFCEIPRP</sequence>
<evidence type="ECO:0000256" key="2">
    <source>
        <dbReference type="ARBA" id="ARBA00022801"/>
    </source>
</evidence>
<dbReference type="InterPro" id="IPR016191">
    <property type="entry name" value="Ribonuclease/ribotoxin"/>
</dbReference>
<feature type="region of interest" description="Disordered" evidence="3">
    <location>
        <begin position="19"/>
        <end position="100"/>
    </location>
</feature>